<feature type="compositionally biased region" description="Polar residues" evidence="1">
    <location>
        <begin position="170"/>
        <end position="179"/>
    </location>
</feature>
<sequence length="414" mass="47147">MSHNRQSTSILQFLTHKNPEVAHVPSKNRTNTRNQDWHVPGRMLPWKDFQSNILEAIYNGSLFEELRQPQRMLPHFPTISQGTDCIIEAETNVIAMYEKWNKTIITAALGPVQQKFGPAVWRKGKRAPGRNLSDAPPKRGVSRKQPIRRSSKVAKQARKRSLARLRPDSGSVSWNSTLPATDPAHDPLALERFPKEFKPAFKWSSEKFFAMEVLDENGAFGSHKEVMDVSMPIRQAYTYCIQNLCRYGCILTCKEAFVFRVRPLEDEPSDSSVDADKKLEEGLIRNGLMEYHTIPWSNHYKDDSSSCKSWTVNLALWFLHVLAGNQYKVWWKYDELVGETIAPQLDVGVSASDVVPVQEHHDTEDPISRSQSPRSEATVALDDSVGKKRRWDAVESEDDPIHSSFSKRSFTIAV</sequence>
<dbReference type="HOGENOM" id="CLU_048615_0_0_1"/>
<organism evidence="2 3">
    <name type="scientific">Stachybotrys chartarum (strain CBS 109288 / IBT 7711)</name>
    <name type="common">Toxic black mold</name>
    <name type="synonym">Stilbospora chartarum</name>
    <dbReference type="NCBI Taxonomy" id="1280523"/>
    <lineage>
        <taxon>Eukaryota</taxon>
        <taxon>Fungi</taxon>
        <taxon>Dikarya</taxon>
        <taxon>Ascomycota</taxon>
        <taxon>Pezizomycotina</taxon>
        <taxon>Sordariomycetes</taxon>
        <taxon>Hypocreomycetidae</taxon>
        <taxon>Hypocreales</taxon>
        <taxon>Stachybotryaceae</taxon>
        <taxon>Stachybotrys</taxon>
    </lineage>
</organism>
<feature type="region of interest" description="Disordered" evidence="1">
    <location>
        <begin position="359"/>
        <end position="414"/>
    </location>
</feature>
<reference evidence="2 3" key="1">
    <citation type="journal article" date="2014" name="BMC Genomics">
        <title>Comparative genome sequencing reveals chemotype-specific gene clusters in the toxigenic black mold Stachybotrys.</title>
        <authorList>
            <person name="Semeiks J."/>
            <person name="Borek D."/>
            <person name="Otwinowski Z."/>
            <person name="Grishin N.V."/>
        </authorList>
    </citation>
    <scope>NUCLEOTIDE SEQUENCE [LARGE SCALE GENOMIC DNA]</scope>
    <source>
        <strain evidence="3">CBS 109288 / IBT 7711</strain>
    </source>
</reference>
<keyword evidence="3" id="KW-1185">Reference proteome</keyword>
<gene>
    <name evidence="2" type="ORF">S7711_04121</name>
</gene>
<dbReference type="Proteomes" id="UP000028045">
    <property type="component" value="Unassembled WGS sequence"/>
</dbReference>
<feature type="compositionally biased region" description="Basic residues" evidence="1">
    <location>
        <begin position="140"/>
        <end position="163"/>
    </location>
</feature>
<dbReference type="AlphaFoldDB" id="A0A084AR81"/>
<feature type="compositionally biased region" description="Polar residues" evidence="1">
    <location>
        <begin position="403"/>
        <end position="414"/>
    </location>
</feature>
<evidence type="ECO:0000313" key="3">
    <source>
        <dbReference type="Proteomes" id="UP000028045"/>
    </source>
</evidence>
<evidence type="ECO:0000256" key="1">
    <source>
        <dbReference type="SAM" id="MobiDB-lite"/>
    </source>
</evidence>
<feature type="region of interest" description="Disordered" evidence="1">
    <location>
        <begin position="121"/>
        <end position="179"/>
    </location>
</feature>
<proteinExistence type="predicted"/>
<evidence type="ECO:0000313" key="2">
    <source>
        <dbReference type="EMBL" id="KEY67810.1"/>
    </source>
</evidence>
<dbReference type="OrthoDB" id="4367324at2759"/>
<name>A0A084AR81_STACB</name>
<dbReference type="EMBL" id="KL648604">
    <property type="protein sequence ID" value="KEY67810.1"/>
    <property type="molecule type" value="Genomic_DNA"/>
</dbReference>
<protein>
    <submittedName>
        <fullName evidence="2">Uncharacterized protein</fullName>
    </submittedName>
</protein>
<accession>A0A084AR81</accession>